<gene>
    <name evidence="1" type="ORF">OBE_06011</name>
</gene>
<protein>
    <submittedName>
        <fullName evidence="1">Uncharacterized protein</fullName>
    </submittedName>
</protein>
<feature type="non-terminal residue" evidence="1">
    <location>
        <position position="109"/>
    </location>
</feature>
<name>K1T9L0_9ZZZZ</name>
<dbReference type="EMBL" id="AJWZ01004133">
    <property type="protein sequence ID" value="EKC66298.1"/>
    <property type="molecule type" value="Genomic_DNA"/>
</dbReference>
<dbReference type="AlphaFoldDB" id="K1T9L0"/>
<accession>K1T9L0</accession>
<evidence type="ECO:0000313" key="1">
    <source>
        <dbReference type="EMBL" id="EKC66298.1"/>
    </source>
</evidence>
<reference evidence="1" key="1">
    <citation type="journal article" date="2013" name="Environ. Microbiol.">
        <title>Microbiota from the distal guts of lean and obese adolescents exhibit partial functional redundancy besides clear differences in community structure.</title>
        <authorList>
            <person name="Ferrer M."/>
            <person name="Ruiz A."/>
            <person name="Lanza F."/>
            <person name="Haange S.B."/>
            <person name="Oberbach A."/>
            <person name="Till H."/>
            <person name="Bargiela R."/>
            <person name="Campoy C."/>
            <person name="Segura M.T."/>
            <person name="Richter M."/>
            <person name="von Bergen M."/>
            <person name="Seifert J."/>
            <person name="Suarez A."/>
        </authorList>
    </citation>
    <scope>NUCLEOTIDE SEQUENCE</scope>
</reference>
<organism evidence="1">
    <name type="scientific">human gut metagenome</name>
    <dbReference type="NCBI Taxonomy" id="408170"/>
    <lineage>
        <taxon>unclassified sequences</taxon>
        <taxon>metagenomes</taxon>
        <taxon>organismal metagenomes</taxon>
    </lineage>
</organism>
<sequence length="109" mass="11826">MPSYVTYHIFAATVQRVTSDSVAHIASSYPAAYRWGSQGPDPLALYHAPFPSALRRLANRVCTEPPAPLFESLCKAAVASHNTAALAYVFGFCTHYALSRVTCSFVSAR</sequence>
<proteinExistence type="predicted"/>
<comment type="caution">
    <text evidence="1">The sequence shown here is derived from an EMBL/GenBank/DDBJ whole genome shotgun (WGS) entry which is preliminary data.</text>
</comment>